<proteinExistence type="predicted"/>
<dbReference type="AlphaFoldDB" id="A0A3Q8IK59"/>
<sequence length="100" mass="11059">MRQKCLDATAELLKTVFIESLNATKEAALTTGVRCLCKVEIVWKKSDSIESGLFQECLEIPLVIVTPGSIQVGHTASEHVHVAVMEHCWILSRQRLRVGG</sequence>
<reference evidence="1 2" key="1">
    <citation type="journal article" date="2018" name="Sci. Rep.">
        <title>A complete Leishmania donovani reference genome identifies novel genetic variations associated with virulence.</title>
        <authorList>
            <person name="Lypaczewski P."/>
            <person name="Hoshizaki J."/>
            <person name="Zhang W.-W."/>
            <person name="McCall L.-I."/>
            <person name="Torcivia-Rodriguez J."/>
            <person name="Simonyan V."/>
            <person name="Kaur A."/>
            <person name="Dewar K."/>
            <person name="Matlashewski G."/>
        </authorList>
    </citation>
    <scope>NUCLEOTIDE SEQUENCE [LARGE SCALE GENOMIC DNA]</scope>
    <source>
        <strain evidence="1 2">LdCL</strain>
    </source>
</reference>
<dbReference type="EMBL" id="CP029530">
    <property type="protein sequence ID" value="AYU81409.1"/>
    <property type="molecule type" value="Genomic_DNA"/>
</dbReference>
<accession>A0A3Q8IK59</accession>
<protein>
    <submittedName>
        <fullName evidence="1">Uncharacterized protein</fullName>
    </submittedName>
</protein>
<keyword evidence="2" id="KW-1185">Reference proteome</keyword>
<dbReference type="VEuPathDB" id="TriTrypDB:LDHU3_31.3680"/>
<name>A0A3Q8IK59_LEIDO</name>
<evidence type="ECO:0000313" key="1">
    <source>
        <dbReference type="EMBL" id="AYU81409.1"/>
    </source>
</evidence>
<organism evidence="1 2">
    <name type="scientific">Leishmania donovani</name>
    <dbReference type="NCBI Taxonomy" id="5661"/>
    <lineage>
        <taxon>Eukaryota</taxon>
        <taxon>Discoba</taxon>
        <taxon>Euglenozoa</taxon>
        <taxon>Kinetoplastea</taxon>
        <taxon>Metakinetoplastina</taxon>
        <taxon>Trypanosomatida</taxon>
        <taxon>Trypanosomatidae</taxon>
        <taxon>Leishmaniinae</taxon>
        <taxon>Leishmania</taxon>
    </lineage>
</organism>
<dbReference type="VEuPathDB" id="TriTrypDB:LdCL_310028200"/>
<dbReference type="Proteomes" id="UP000274082">
    <property type="component" value="Chromosome 31"/>
</dbReference>
<gene>
    <name evidence="1" type="ORF">LdCL_310028200</name>
</gene>
<evidence type="ECO:0000313" key="2">
    <source>
        <dbReference type="Proteomes" id="UP000274082"/>
    </source>
</evidence>